<gene>
    <name evidence="1" type="ordered locus">Trad_2177</name>
</gene>
<dbReference type="InterPro" id="IPR017136">
    <property type="entry name" value="UCP037205"/>
</dbReference>
<evidence type="ECO:0000313" key="2">
    <source>
        <dbReference type="Proteomes" id="UP000000379"/>
    </source>
</evidence>
<name>D7CRW1_TRURR</name>
<dbReference type="PANTHER" id="PTHR37463:SF1">
    <property type="entry name" value="DUF2256 DOMAIN-CONTAINING PROTEIN"/>
    <property type="match status" value="1"/>
</dbReference>
<dbReference type="PIRSF" id="PIRSF037205">
    <property type="entry name" value="UCP037205"/>
    <property type="match status" value="1"/>
</dbReference>
<dbReference type="PANTHER" id="PTHR37463">
    <property type="entry name" value="GSL3115 PROTEIN"/>
    <property type="match status" value="1"/>
</dbReference>
<dbReference type="RefSeq" id="WP_013178653.1">
    <property type="nucleotide sequence ID" value="NC_014221.1"/>
</dbReference>
<proteinExistence type="predicted"/>
<dbReference type="HOGENOM" id="CLU_201808_2_0_0"/>
<keyword evidence="2" id="KW-1185">Reference proteome</keyword>
<dbReference type="OrthoDB" id="27194at2"/>
<dbReference type="AlphaFoldDB" id="D7CRW1"/>
<dbReference type="STRING" id="649638.Trad_2177"/>
<reference evidence="1 2" key="2">
    <citation type="journal article" date="2011" name="Stand. Genomic Sci.">
        <title>Complete genome sequence of Truepera radiovictrix type strain (RQ-24).</title>
        <authorList>
            <person name="Ivanova N."/>
            <person name="Rohde C."/>
            <person name="Munk C."/>
            <person name="Nolan M."/>
            <person name="Lucas S."/>
            <person name="Del Rio T.G."/>
            <person name="Tice H."/>
            <person name="Deshpande S."/>
            <person name="Cheng J.F."/>
            <person name="Tapia R."/>
            <person name="Han C."/>
            <person name="Goodwin L."/>
            <person name="Pitluck S."/>
            <person name="Liolios K."/>
            <person name="Mavromatis K."/>
            <person name="Mikhailova N."/>
            <person name="Pati A."/>
            <person name="Chen A."/>
            <person name="Palaniappan K."/>
            <person name="Land M."/>
            <person name="Hauser L."/>
            <person name="Chang Y.J."/>
            <person name="Jeffries C.D."/>
            <person name="Brambilla E."/>
            <person name="Rohde M."/>
            <person name="Goker M."/>
            <person name="Tindall B.J."/>
            <person name="Woyke T."/>
            <person name="Bristow J."/>
            <person name="Eisen J.A."/>
            <person name="Markowitz V."/>
            <person name="Hugenholtz P."/>
            <person name="Kyrpides N.C."/>
            <person name="Klenk H.P."/>
            <person name="Lapidus A."/>
        </authorList>
    </citation>
    <scope>NUCLEOTIDE SEQUENCE [LARGE SCALE GENOMIC DNA]</scope>
    <source>
        <strain evidence="2">DSM 17093 / CIP 108686 / LMG 22925 / RQ-24</strain>
    </source>
</reference>
<dbReference type="eggNOG" id="COG4338">
    <property type="taxonomic scope" value="Bacteria"/>
</dbReference>
<protein>
    <submittedName>
        <fullName evidence="1">Uncharacterized conserved protein UCP037205</fullName>
    </submittedName>
</protein>
<reference evidence="2" key="1">
    <citation type="submission" date="2010-05" db="EMBL/GenBank/DDBJ databases">
        <title>The complete genome of Truepera radiovictris DSM 17093.</title>
        <authorList>
            <consortium name="US DOE Joint Genome Institute (JGI-PGF)"/>
            <person name="Lucas S."/>
            <person name="Copeland A."/>
            <person name="Lapidus A."/>
            <person name="Glavina del Rio T."/>
            <person name="Dalin E."/>
            <person name="Tice H."/>
            <person name="Bruce D."/>
            <person name="Goodwin L."/>
            <person name="Pitluck S."/>
            <person name="Kyrpides N."/>
            <person name="Mavromatis K."/>
            <person name="Ovchinnikova G."/>
            <person name="Munk A.C."/>
            <person name="Detter J.C."/>
            <person name="Han C."/>
            <person name="Tapia R."/>
            <person name="Land M."/>
            <person name="Hauser L."/>
            <person name="Markowitz V."/>
            <person name="Cheng J.-F."/>
            <person name="Hugenholtz P."/>
            <person name="Woyke T."/>
            <person name="Wu D."/>
            <person name="Tindall B."/>
            <person name="Pomrenke H.G."/>
            <person name="Brambilla E."/>
            <person name="Klenk H.-P."/>
            <person name="Eisen J.A."/>
        </authorList>
    </citation>
    <scope>NUCLEOTIDE SEQUENCE [LARGE SCALE GENOMIC DNA]</scope>
    <source>
        <strain evidence="2">DSM 17093 / CIP 108686 / LMG 22925 / RQ-24</strain>
    </source>
</reference>
<sequence>MAKARKKADLPTKVCAVCGLPFTWRRKWARDWERVRYCSERCRRAAKRRGERA</sequence>
<evidence type="ECO:0000313" key="1">
    <source>
        <dbReference type="EMBL" id="ADI15289.1"/>
    </source>
</evidence>
<dbReference type="EMBL" id="CP002049">
    <property type="protein sequence ID" value="ADI15289.1"/>
    <property type="molecule type" value="Genomic_DNA"/>
</dbReference>
<accession>D7CRW1</accession>
<organism evidence="1 2">
    <name type="scientific">Truepera radiovictrix (strain DSM 17093 / CIP 108686 / LMG 22925 / RQ-24)</name>
    <dbReference type="NCBI Taxonomy" id="649638"/>
    <lineage>
        <taxon>Bacteria</taxon>
        <taxon>Thermotogati</taxon>
        <taxon>Deinococcota</taxon>
        <taxon>Deinococci</taxon>
        <taxon>Trueperales</taxon>
        <taxon>Trueperaceae</taxon>
        <taxon>Truepera</taxon>
    </lineage>
</organism>
<dbReference type="KEGG" id="tra:Trad_2177"/>
<dbReference type="Pfam" id="PF10013">
    <property type="entry name" value="DUF2256"/>
    <property type="match status" value="1"/>
</dbReference>
<dbReference type="Proteomes" id="UP000000379">
    <property type="component" value="Chromosome"/>
</dbReference>